<dbReference type="Pfam" id="PF26113">
    <property type="entry name" value="GH16_XgeA"/>
    <property type="match status" value="2"/>
</dbReference>
<evidence type="ECO:0000313" key="4">
    <source>
        <dbReference type="Proteomes" id="UP001199106"/>
    </source>
</evidence>
<name>A0AAD4FGH6_9PLEO</name>
<feature type="signal peptide" evidence="1">
    <location>
        <begin position="1"/>
        <end position="19"/>
    </location>
</feature>
<organism evidence="3 4">
    <name type="scientific">Alternaria panax</name>
    <dbReference type="NCBI Taxonomy" id="48097"/>
    <lineage>
        <taxon>Eukaryota</taxon>
        <taxon>Fungi</taxon>
        <taxon>Dikarya</taxon>
        <taxon>Ascomycota</taxon>
        <taxon>Pezizomycotina</taxon>
        <taxon>Dothideomycetes</taxon>
        <taxon>Pleosporomycetidae</taxon>
        <taxon>Pleosporales</taxon>
        <taxon>Pleosporineae</taxon>
        <taxon>Pleosporaceae</taxon>
        <taxon>Alternaria</taxon>
        <taxon>Alternaria sect. Panax</taxon>
    </lineage>
</organism>
<feature type="chain" id="PRO_5042164830" description="GH16 domain-containing protein" evidence="1">
    <location>
        <begin position="20"/>
        <end position="492"/>
    </location>
</feature>
<evidence type="ECO:0000259" key="2">
    <source>
        <dbReference type="PROSITE" id="PS51762"/>
    </source>
</evidence>
<dbReference type="PANTHER" id="PTHR10963:SF24">
    <property type="entry name" value="GLYCOSIDASE C21B10.07-RELATED"/>
    <property type="match status" value="1"/>
</dbReference>
<dbReference type="InterPro" id="IPR000757">
    <property type="entry name" value="Beta-glucanase-like"/>
</dbReference>
<gene>
    <name evidence="3" type="ORF">G6011_06431</name>
</gene>
<dbReference type="SUPFAM" id="SSF49899">
    <property type="entry name" value="Concanavalin A-like lectins/glucanases"/>
    <property type="match status" value="1"/>
</dbReference>
<keyword evidence="1" id="KW-0732">Signal</keyword>
<accession>A0AAD4FGH6</accession>
<dbReference type="EMBL" id="JAANER010000005">
    <property type="protein sequence ID" value="KAG9189563.1"/>
    <property type="molecule type" value="Genomic_DNA"/>
</dbReference>
<dbReference type="PANTHER" id="PTHR10963">
    <property type="entry name" value="GLYCOSYL HYDROLASE-RELATED"/>
    <property type="match status" value="1"/>
</dbReference>
<reference evidence="3" key="1">
    <citation type="submission" date="2021-07" db="EMBL/GenBank/DDBJ databases">
        <title>Genome Resource of American Ginseng Black Spot Pathogen Alternaria panax.</title>
        <authorList>
            <person name="Qiu C."/>
            <person name="Wang W."/>
            <person name="Liu Z."/>
        </authorList>
    </citation>
    <scope>NUCLEOTIDE SEQUENCE</scope>
    <source>
        <strain evidence="3">BNCC115425</strain>
    </source>
</reference>
<proteinExistence type="predicted"/>
<dbReference type="Gene3D" id="2.60.120.200">
    <property type="match status" value="2"/>
</dbReference>
<dbReference type="InterPro" id="IPR050546">
    <property type="entry name" value="Glycosyl_Hydrlase_16"/>
</dbReference>
<dbReference type="GO" id="GO:0009251">
    <property type="term" value="P:glucan catabolic process"/>
    <property type="evidence" value="ECO:0007669"/>
    <property type="project" value="TreeGrafter"/>
</dbReference>
<comment type="caution">
    <text evidence="3">The sequence shown here is derived from an EMBL/GenBank/DDBJ whole genome shotgun (WGS) entry which is preliminary data.</text>
</comment>
<feature type="domain" description="GH16" evidence="2">
    <location>
        <begin position="20"/>
        <end position="301"/>
    </location>
</feature>
<dbReference type="GO" id="GO:0004553">
    <property type="term" value="F:hydrolase activity, hydrolyzing O-glycosyl compounds"/>
    <property type="evidence" value="ECO:0007669"/>
    <property type="project" value="InterPro"/>
</dbReference>
<sequence>MAILRTLVAVASVVSLTTGYDLKAKYDASNFFDDDSFRFHNGWDKFTQGLALYVSKEEATRLGLARIEDGKVHLGVDTDQVLIPQEPGEGYGRKSVRLEGVQTFDNGLFIVDFDHLPSGCGMWPAFRLLHDNAYQEDWYSEFDIIEGVSKNSWNMLSLHTAHTPCKMRDNGGTGQASSNHHGGVWAAQFENDGIKAWFFARGSEPSDLHGDHPDPSRWGEPVMNFVGDSCDIRKSFKKMKIILNITFCGKNAGSDTWSGYSGCAAETHDDSCNHFVATNPGKFKEVFYLINSVRVYQNGADGGYPENSLASAMAQTFLTSTTTTEQAFLPVTTTIIITSTKLVTLPATMTHGADCGAYDPSSSATVPTTLTSFYGKHLSALASEADSGVVVVTTFITTTKIMTLPATLTGGKNYSGYDLSAPSVKPTGTTIGGIHYSPYDPSATPSKPIGTMMDGVTDYTTIQTYRVSSTASELGASTATEAASIKAVHAWG</sequence>
<evidence type="ECO:0000256" key="1">
    <source>
        <dbReference type="SAM" id="SignalP"/>
    </source>
</evidence>
<protein>
    <recommendedName>
        <fullName evidence="2">GH16 domain-containing protein</fullName>
    </recommendedName>
</protein>
<dbReference type="InterPro" id="IPR013320">
    <property type="entry name" value="ConA-like_dom_sf"/>
</dbReference>
<dbReference type="PROSITE" id="PS51762">
    <property type="entry name" value="GH16_2"/>
    <property type="match status" value="1"/>
</dbReference>
<keyword evidence="4" id="KW-1185">Reference proteome</keyword>
<dbReference type="Proteomes" id="UP001199106">
    <property type="component" value="Unassembled WGS sequence"/>
</dbReference>
<evidence type="ECO:0000313" key="3">
    <source>
        <dbReference type="EMBL" id="KAG9189563.1"/>
    </source>
</evidence>
<dbReference type="AlphaFoldDB" id="A0AAD4FGH6"/>